<dbReference type="RefSeq" id="WP_068006531.1">
    <property type="nucleotide sequence ID" value="NZ_FOFM01000017.1"/>
</dbReference>
<sequence length="421" mass="48069">MPRMQILSPAEQRAFDTPPRMNAAQRKAAFDFPLGFQKEAEQLRNPFHQIGFCLNAGYFRHGRRCFAPETFYSNDIAYVAGRLGHDAALFEAGAYRDRTRQRHKRAIERLSGFRSLKGDGELQLSHLIDQKVRVHEKPKAIFQVAVDHLLTNRIAIPGFRRLQEMILSAIGRFRTRETALVEAHLPEKLANELDLLLGESQEGDGITRSRLAVLKQNSQSVRPRAVKNRLANHTDLSALYQQLEPIIEILSWDRNSARNYALTVMKSDPHDLRRRKPADRYLHLIAFVIHQYYALQDNLVATLLSSVKTTETAATREFKDWCYVERKSQAAKLRAQIQAFQDHFKSAMATLRGVFEADDLTNADKLDSLHLLLFPVDAEPVLSDAILKDMKNDASVSQAEDARYYDILEARSRRLQNGMCG</sequence>
<dbReference type="EMBL" id="LMCB01000022">
    <property type="protein sequence ID" value="KZL18395.1"/>
    <property type="molecule type" value="Genomic_DNA"/>
</dbReference>
<dbReference type="AlphaFoldDB" id="A0A165Y3B8"/>
<evidence type="ECO:0000313" key="2">
    <source>
        <dbReference type="EMBL" id="KZL18395.1"/>
    </source>
</evidence>
<organism evidence="2 3">
    <name type="scientific">Pseudovibrio axinellae</name>
    <dbReference type="NCBI Taxonomy" id="989403"/>
    <lineage>
        <taxon>Bacteria</taxon>
        <taxon>Pseudomonadati</taxon>
        <taxon>Pseudomonadota</taxon>
        <taxon>Alphaproteobacteria</taxon>
        <taxon>Hyphomicrobiales</taxon>
        <taxon>Stappiaceae</taxon>
        <taxon>Pseudovibrio</taxon>
    </lineage>
</organism>
<dbReference type="PATRIC" id="fig|989403.3.peg.2801"/>
<reference evidence="2 3" key="1">
    <citation type="journal article" date="2016" name="Front. Microbiol.">
        <title>Comparative Genomic Analysis Reveals a Diverse Repertoire of Genes Involved in Prokaryote-Eukaryote Interactions within the Pseudovibrio Genus.</title>
        <authorList>
            <person name="Romano S."/>
            <person name="Fernandez-Guerra A."/>
            <person name="Reen F.J."/>
            <person name="Glockner F.O."/>
            <person name="Crowley S.P."/>
            <person name="O'Sullivan O."/>
            <person name="Cotter P.D."/>
            <person name="Adams C."/>
            <person name="Dobson A.D."/>
            <person name="O'Gara F."/>
        </authorList>
    </citation>
    <scope>NUCLEOTIDE SEQUENCE [LARGE SCALE GENOMIC DNA]</scope>
    <source>
        <strain evidence="2 3">Ad2</strain>
    </source>
</reference>
<evidence type="ECO:0000259" key="1">
    <source>
        <dbReference type="Pfam" id="PF13700"/>
    </source>
</evidence>
<protein>
    <recommendedName>
        <fullName evidence="1">DUF4158 domain-containing protein</fullName>
    </recommendedName>
</protein>
<gene>
    <name evidence="2" type="ORF">PsAD2_02619</name>
</gene>
<comment type="caution">
    <text evidence="2">The sequence shown here is derived from an EMBL/GenBank/DDBJ whole genome shotgun (WGS) entry which is preliminary data.</text>
</comment>
<proteinExistence type="predicted"/>
<evidence type="ECO:0000313" key="3">
    <source>
        <dbReference type="Proteomes" id="UP000076577"/>
    </source>
</evidence>
<dbReference type="Proteomes" id="UP000076577">
    <property type="component" value="Unassembled WGS sequence"/>
</dbReference>
<dbReference type="OrthoDB" id="7859894at2"/>
<dbReference type="Pfam" id="PF13700">
    <property type="entry name" value="DUF4158"/>
    <property type="match status" value="1"/>
</dbReference>
<dbReference type="STRING" id="989403.SAMN05421798_11723"/>
<dbReference type="InterPro" id="IPR025296">
    <property type="entry name" value="DUF4158"/>
</dbReference>
<feature type="domain" description="DUF4158" evidence="1">
    <location>
        <begin position="6"/>
        <end position="168"/>
    </location>
</feature>
<accession>A0A165Y3B8</accession>
<name>A0A165Y3B8_9HYPH</name>
<keyword evidence="3" id="KW-1185">Reference proteome</keyword>